<name>A0ABQ6CWE1_9HYPH</name>
<gene>
    <name evidence="1" type="ORF">GCM10007874_71490</name>
</gene>
<proteinExistence type="predicted"/>
<protein>
    <submittedName>
        <fullName evidence="1">Uncharacterized protein</fullName>
    </submittedName>
</protein>
<accession>A0ABQ6CWE1</accession>
<reference evidence="2" key="1">
    <citation type="journal article" date="2019" name="Int. J. Syst. Evol. Microbiol.">
        <title>The Global Catalogue of Microorganisms (GCM) 10K type strain sequencing project: providing services to taxonomists for standard genome sequencing and annotation.</title>
        <authorList>
            <consortium name="The Broad Institute Genomics Platform"/>
            <consortium name="The Broad Institute Genome Sequencing Center for Infectious Disease"/>
            <person name="Wu L."/>
            <person name="Ma J."/>
        </authorList>
    </citation>
    <scope>NUCLEOTIDE SEQUENCE [LARGE SCALE GENOMIC DNA]</scope>
    <source>
        <strain evidence="2">NBRC 101365</strain>
    </source>
</reference>
<organism evidence="1 2">
    <name type="scientific">Labrys miyagiensis</name>
    <dbReference type="NCBI Taxonomy" id="346912"/>
    <lineage>
        <taxon>Bacteria</taxon>
        <taxon>Pseudomonadati</taxon>
        <taxon>Pseudomonadota</taxon>
        <taxon>Alphaproteobacteria</taxon>
        <taxon>Hyphomicrobiales</taxon>
        <taxon>Xanthobacteraceae</taxon>
        <taxon>Labrys</taxon>
    </lineage>
</organism>
<dbReference type="EMBL" id="BSPC01000096">
    <property type="protein sequence ID" value="GLS24128.1"/>
    <property type="molecule type" value="Genomic_DNA"/>
</dbReference>
<evidence type="ECO:0000313" key="1">
    <source>
        <dbReference type="EMBL" id="GLS24128.1"/>
    </source>
</evidence>
<dbReference type="Proteomes" id="UP001156882">
    <property type="component" value="Unassembled WGS sequence"/>
</dbReference>
<comment type="caution">
    <text evidence="1">The sequence shown here is derived from an EMBL/GenBank/DDBJ whole genome shotgun (WGS) entry which is preliminary data.</text>
</comment>
<keyword evidence="2" id="KW-1185">Reference proteome</keyword>
<evidence type="ECO:0000313" key="2">
    <source>
        <dbReference type="Proteomes" id="UP001156882"/>
    </source>
</evidence>
<sequence length="184" mass="18925">MPGFANEVLGNRVVSGKALKKAPVKTVKAGDLEVKPEITTLTVIAAKFGGMIQHHGDAGDSTYWLCYLVPGKEAVAITFASGEIGGDEHAVTVISIENSAASSIEGCSAAPAGLTGLDFGIPGLGSKLGAITRALGREKPDTANRLKYNSTTASADEGSKLQTLTYRLQNDVATGVAFTQASTD</sequence>